<evidence type="ECO:0000313" key="4">
    <source>
        <dbReference type="Proteomes" id="UP000276133"/>
    </source>
</evidence>
<dbReference type="AlphaFoldDB" id="A0A3M7SAL7"/>
<dbReference type="OrthoDB" id="129121at2759"/>
<dbReference type="SUPFAM" id="SSF49742">
    <property type="entry name" value="PHM/PNGase F"/>
    <property type="match status" value="1"/>
</dbReference>
<keyword evidence="4" id="KW-1185">Reference proteome</keyword>
<evidence type="ECO:0000259" key="2">
    <source>
        <dbReference type="Pfam" id="PF03712"/>
    </source>
</evidence>
<sequence length="259" mass="30035">MTDILRKHELGSVTLGTESGPLGILIPPGLDRFPVNTYCFNSCIEKKFDYVTFAMAAPQTHSAGTQIWTKIVRNKTDLGYLHKNQFFDHKYQYFYEINPRVVITENDSLITQCIYSTKNHKKIIQGGSGPDNEVCLYSYFYYPRVKNFKTCKSIPAFDDQLKVFKNLKKESILNFNSSINDSDVALLYEAYNSLEQVQTFSDNFIQSFFSIYLSSKFYAMCDGSFNYEPHERVTINSFSQKLDPCDWKINQKKNLVYKL</sequence>
<keyword evidence="3" id="KW-0560">Oxidoreductase</keyword>
<keyword evidence="3" id="KW-0503">Monooxygenase</keyword>
<dbReference type="InterPro" id="IPR008977">
    <property type="entry name" value="PHM/PNGase_F_dom_sf"/>
</dbReference>
<protein>
    <submittedName>
        <fullName evidence="3">DBH-like monooxygenase 1</fullName>
    </submittedName>
</protein>
<dbReference type="InterPro" id="IPR014784">
    <property type="entry name" value="Cu2_ascorb_mOase-like_C"/>
</dbReference>
<gene>
    <name evidence="3" type="ORF">BpHYR1_049541</name>
</gene>
<dbReference type="STRING" id="10195.A0A3M7SAL7"/>
<dbReference type="Proteomes" id="UP000276133">
    <property type="component" value="Unassembled WGS sequence"/>
</dbReference>
<keyword evidence="1" id="KW-1015">Disulfide bond</keyword>
<evidence type="ECO:0000313" key="3">
    <source>
        <dbReference type="EMBL" id="RNA32863.1"/>
    </source>
</evidence>
<name>A0A3M7SAL7_BRAPC</name>
<accession>A0A3M7SAL7</accession>
<dbReference type="GO" id="GO:0004500">
    <property type="term" value="F:dopamine beta-monooxygenase activity"/>
    <property type="evidence" value="ECO:0007669"/>
    <property type="project" value="InterPro"/>
</dbReference>
<evidence type="ECO:0000256" key="1">
    <source>
        <dbReference type="ARBA" id="ARBA00023157"/>
    </source>
</evidence>
<feature type="non-terminal residue" evidence="3">
    <location>
        <position position="259"/>
    </location>
</feature>
<dbReference type="EMBL" id="REGN01001733">
    <property type="protein sequence ID" value="RNA32863.1"/>
    <property type="molecule type" value="Genomic_DNA"/>
</dbReference>
<dbReference type="InterPro" id="IPR024548">
    <property type="entry name" value="Cu2_monoox_C"/>
</dbReference>
<dbReference type="PANTHER" id="PTHR10157">
    <property type="entry name" value="DOPAMINE BETA HYDROXYLASE RELATED"/>
    <property type="match status" value="1"/>
</dbReference>
<dbReference type="Pfam" id="PF03712">
    <property type="entry name" value="Cu2_monoox_C"/>
    <property type="match status" value="1"/>
</dbReference>
<reference evidence="3 4" key="1">
    <citation type="journal article" date="2018" name="Sci. Rep.">
        <title>Genomic signatures of local adaptation to the degree of environmental predictability in rotifers.</title>
        <authorList>
            <person name="Franch-Gras L."/>
            <person name="Hahn C."/>
            <person name="Garcia-Roger E.M."/>
            <person name="Carmona M.J."/>
            <person name="Serra M."/>
            <person name="Gomez A."/>
        </authorList>
    </citation>
    <scope>NUCLEOTIDE SEQUENCE [LARGE SCALE GENOMIC DNA]</scope>
    <source>
        <strain evidence="3">HYR1</strain>
    </source>
</reference>
<comment type="caution">
    <text evidence="3">The sequence shown here is derived from an EMBL/GenBank/DDBJ whole genome shotgun (WGS) entry which is preliminary data.</text>
</comment>
<dbReference type="InterPro" id="IPR000945">
    <property type="entry name" value="DBH-like"/>
</dbReference>
<dbReference type="Gene3D" id="2.60.120.230">
    <property type="match status" value="1"/>
</dbReference>
<feature type="domain" description="Copper type II ascorbate-dependent monooxygenase C-terminal" evidence="2">
    <location>
        <begin position="14"/>
        <end position="153"/>
    </location>
</feature>
<dbReference type="PANTHER" id="PTHR10157:SF23">
    <property type="entry name" value="MOXD1 HOMOLOG 1"/>
    <property type="match status" value="1"/>
</dbReference>
<organism evidence="3 4">
    <name type="scientific">Brachionus plicatilis</name>
    <name type="common">Marine rotifer</name>
    <name type="synonym">Brachionus muelleri</name>
    <dbReference type="NCBI Taxonomy" id="10195"/>
    <lineage>
        <taxon>Eukaryota</taxon>
        <taxon>Metazoa</taxon>
        <taxon>Spiralia</taxon>
        <taxon>Gnathifera</taxon>
        <taxon>Rotifera</taxon>
        <taxon>Eurotatoria</taxon>
        <taxon>Monogononta</taxon>
        <taxon>Pseudotrocha</taxon>
        <taxon>Ploima</taxon>
        <taxon>Brachionidae</taxon>
        <taxon>Brachionus</taxon>
    </lineage>
</organism>
<proteinExistence type="predicted"/>